<feature type="region of interest" description="Disordered" evidence="1">
    <location>
        <begin position="381"/>
        <end position="410"/>
    </location>
</feature>
<evidence type="ECO:0000313" key="5">
    <source>
        <dbReference type="Proteomes" id="UP000001695"/>
    </source>
</evidence>
<proteinExistence type="predicted"/>
<dbReference type="PROSITE" id="PS50267">
    <property type="entry name" value="NA_NEUROTRAN_SYMP_3"/>
    <property type="match status" value="1"/>
</dbReference>
<dbReference type="eggNOG" id="COG1835">
    <property type="taxonomic scope" value="Bacteria"/>
</dbReference>
<keyword evidence="4" id="KW-0012">Acyltransferase</keyword>
<evidence type="ECO:0000256" key="1">
    <source>
        <dbReference type="SAM" id="MobiDB-lite"/>
    </source>
</evidence>
<accession>B2ILN9</accession>
<dbReference type="HOGENOM" id="CLU_005679_0_1_5"/>
<dbReference type="GO" id="GO:0016747">
    <property type="term" value="F:acyltransferase activity, transferring groups other than amino-acyl groups"/>
    <property type="evidence" value="ECO:0007669"/>
    <property type="project" value="InterPro"/>
</dbReference>
<evidence type="ECO:0000313" key="4">
    <source>
        <dbReference type="EMBL" id="ACB97439.1"/>
    </source>
</evidence>
<dbReference type="EMBL" id="CP001018">
    <property type="protein sequence ID" value="ACB97439.1"/>
    <property type="molecule type" value="Genomic_DNA"/>
</dbReference>
<feature type="transmembrane region" description="Helical" evidence="2">
    <location>
        <begin position="232"/>
        <end position="251"/>
    </location>
</feature>
<keyword evidence="4" id="KW-0808">Transferase</keyword>
<feature type="transmembrane region" description="Helical" evidence="2">
    <location>
        <begin position="314"/>
        <end position="334"/>
    </location>
</feature>
<dbReference type="Pfam" id="PF01757">
    <property type="entry name" value="Acyl_transf_3"/>
    <property type="match status" value="1"/>
</dbReference>
<feature type="domain" description="Acyltransferase 3" evidence="3">
    <location>
        <begin position="17"/>
        <end position="357"/>
    </location>
</feature>
<keyword evidence="2" id="KW-0812">Transmembrane</keyword>
<feature type="transmembrane region" description="Helical" evidence="2">
    <location>
        <begin position="258"/>
        <end position="276"/>
    </location>
</feature>
<dbReference type="OrthoDB" id="9767863at2"/>
<feature type="transmembrane region" description="Helical" evidence="2">
    <location>
        <begin position="182"/>
        <end position="197"/>
    </location>
</feature>
<dbReference type="RefSeq" id="WP_012382828.1">
    <property type="nucleotide sequence ID" value="NC_010578.1"/>
</dbReference>
<geneLocation type="plasmid" evidence="4 5">
    <name>pBIND02</name>
</geneLocation>
<feature type="transmembrane region" description="Helical" evidence="2">
    <location>
        <begin position="110"/>
        <end position="131"/>
    </location>
</feature>
<feature type="transmembrane region" description="Helical" evidence="2">
    <location>
        <begin position="20"/>
        <end position="40"/>
    </location>
</feature>
<reference evidence="4 5" key="1">
    <citation type="submission" date="2008-03" db="EMBL/GenBank/DDBJ databases">
        <title>Complete sequence of plasmid2 of Beijerinckia indica subsp. indica ATCC 9039.</title>
        <authorList>
            <consortium name="US DOE Joint Genome Institute"/>
            <person name="Copeland A."/>
            <person name="Lucas S."/>
            <person name="Lapidus A."/>
            <person name="Glavina del Rio T."/>
            <person name="Dalin E."/>
            <person name="Tice H."/>
            <person name="Bruce D."/>
            <person name="Goodwin L."/>
            <person name="Pitluck S."/>
            <person name="LaButti K."/>
            <person name="Schmutz J."/>
            <person name="Larimer F."/>
            <person name="Land M."/>
            <person name="Hauser L."/>
            <person name="Kyrpides N."/>
            <person name="Ivanova N."/>
            <person name="Dunfield P.F."/>
            <person name="Dedysh S.N."/>
            <person name="Liesack W."/>
            <person name="Saw J.H."/>
            <person name="Alam M."/>
            <person name="Chen Y."/>
            <person name="Murrell J.C."/>
            <person name="Richardson P."/>
        </authorList>
    </citation>
    <scope>NUCLEOTIDE SEQUENCE [LARGE SCALE GENOMIC DNA]</scope>
    <source>
        <strain evidence="5">ATCC 9039 / DSM 1715 / NCIMB 8712</strain>
        <plasmid evidence="4 5">pBIND02</plasmid>
    </source>
</reference>
<dbReference type="GO" id="GO:0016020">
    <property type="term" value="C:membrane"/>
    <property type="evidence" value="ECO:0007669"/>
    <property type="project" value="InterPro"/>
</dbReference>
<name>B2ILN9_BEII9</name>
<evidence type="ECO:0000256" key="2">
    <source>
        <dbReference type="SAM" id="Phobius"/>
    </source>
</evidence>
<keyword evidence="2" id="KW-1133">Transmembrane helix</keyword>
<keyword evidence="5" id="KW-1185">Reference proteome</keyword>
<dbReference type="AlphaFoldDB" id="B2ILN9"/>
<feature type="transmembrane region" description="Helical" evidence="2">
    <location>
        <begin position="202"/>
        <end position="220"/>
    </location>
</feature>
<feature type="transmembrane region" description="Helical" evidence="2">
    <location>
        <begin position="340"/>
        <end position="364"/>
    </location>
</feature>
<sequence length="410" mass="45800">MTLEETMNANKGIGPGFHLLRHVLAALILIYHCTIAVFGAHTNDYMGKGLLLAQKAGHDLTMPQLLMEVIRPTLYTLVGMFFALSGFLVTSSALRNGNIKVFFLNRAVRIIPALSVEITLSALILGPLVTNLPLGQYFSDPRFFRYFGNIAGFVTFTLPGVFTDNPWPNIVNLNLWTLPPEFWCYLLMLGLMISGLLSKQKLLTAGIIFAIFVATALDIFDHHTFTIKENNTRFTVWYIVMMFFIGMLFCVNAKHVILNVWLALGCALGFYVLTLSDSFGPLSGLLLTYLTAYIGMIRFPLFDRILKEDLSYGIYLYGFPLTQVTIFFLLPHLGFLPGGIRLAIITLISFCLTLIFASLSWKFIEKPALRLRKWGQKKSVPISADEHGPAQSVPEGLVPVTDETSLRPAQ</sequence>
<keyword evidence="2" id="KW-0472">Membrane</keyword>
<dbReference type="InterPro" id="IPR000175">
    <property type="entry name" value="Na/ntran_symport"/>
</dbReference>
<gene>
    <name evidence="4" type="ordered locus">Bind_3914</name>
</gene>
<feature type="transmembrane region" description="Helical" evidence="2">
    <location>
        <begin position="72"/>
        <end position="90"/>
    </location>
</feature>
<evidence type="ECO:0000259" key="3">
    <source>
        <dbReference type="Pfam" id="PF01757"/>
    </source>
</evidence>
<keyword evidence="4" id="KW-0614">Plasmid</keyword>
<protein>
    <submittedName>
        <fullName evidence="4">Acyltransferase 3</fullName>
    </submittedName>
</protein>
<organism evidence="4 5">
    <name type="scientific">Beijerinckia indica subsp. indica (strain ATCC 9039 / DSM 1715 / NCIMB 8712)</name>
    <dbReference type="NCBI Taxonomy" id="395963"/>
    <lineage>
        <taxon>Bacteria</taxon>
        <taxon>Pseudomonadati</taxon>
        <taxon>Pseudomonadota</taxon>
        <taxon>Alphaproteobacteria</taxon>
        <taxon>Hyphomicrobiales</taxon>
        <taxon>Beijerinckiaceae</taxon>
        <taxon>Beijerinckia</taxon>
    </lineage>
</organism>
<feature type="transmembrane region" description="Helical" evidence="2">
    <location>
        <begin position="282"/>
        <end position="302"/>
    </location>
</feature>
<dbReference type="InterPro" id="IPR002656">
    <property type="entry name" value="Acyl_transf_3_dom"/>
</dbReference>
<dbReference type="KEGG" id="bid:Bind_3914"/>
<dbReference type="Proteomes" id="UP000001695">
    <property type="component" value="Plasmid pBIND02"/>
</dbReference>